<keyword evidence="2" id="KW-0812">Transmembrane</keyword>
<reference evidence="3 4" key="1">
    <citation type="journal article" date="2010" name="Science">
        <title>Genomic analysis of organismal complexity in the multicellular green alga Volvox carteri.</title>
        <authorList>
            <person name="Prochnik S.E."/>
            <person name="Umen J."/>
            <person name="Nedelcu A.M."/>
            <person name="Hallmann A."/>
            <person name="Miller S.M."/>
            <person name="Nishii I."/>
            <person name="Ferris P."/>
            <person name="Kuo A."/>
            <person name="Mitros T."/>
            <person name="Fritz-Laylin L.K."/>
            <person name="Hellsten U."/>
            <person name="Chapman J."/>
            <person name="Simakov O."/>
            <person name="Rensing S.A."/>
            <person name="Terry A."/>
            <person name="Pangilinan J."/>
            <person name="Kapitonov V."/>
            <person name="Jurka J."/>
            <person name="Salamov A."/>
            <person name="Shapiro H."/>
            <person name="Schmutz J."/>
            <person name="Grimwood J."/>
            <person name="Lindquist E."/>
            <person name="Lucas S."/>
            <person name="Grigoriev I.V."/>
            <person name="Schmitt R."/>
            <person name="Kirk D."/>
            <person name="Rokhsar D.S."/>
        </authorList>
    </citation>
    <scope>NUCLEOTIDE SEQUENCE [LARGE SCALE GENOMIC DNA]</scope>
    <source>
        <strain evidence="4">f. Nagariensis / Eve</strain>
    </source>
</reference>
<proteinExistence type="predicted"/>
<dbReference type="InParanoid" id="D8TWQ1"/>
<dbReference type="GeneID" id="9618122"/>
<dbReference type="RefSeq" id="XP_002950873.1">
    <property type="nucleotide sequence ID" value="XM_002950827.1"/>
</dbReference>
<evidence type="ECO:0000313" key="4">
    <source>
        <dbReference type="Proteomes" id="UP000001058"/>
    </source>
</evidence>
<keyword evidence="4" id="KW-1185">Reference proteome</keyword>
<organism evidence="4">
    <name type="scientific">Volvox carteri f. nagariensis</name>
    <dbReference type="NCBI Taxonomy" id="3068"/>
    <lineage>
        <taxon>Eukaryota</taxon>
        <taxon>Viridiplantae</taxon>
        <taxon>Chlorophyta</taxon>
        <taxon>core chlorophytes</taxon>
        <taxon>Chlorophyceae</taxon>
        <taxon>CS clade</taxon>
        <taxon>Chlamydomonadales</taxon>
        <taxon>Volvocaceae</taxon>
        <taxon>Volvox</taxon>
    </lineage>
</organism>
<protein>
    <submittedName>
        <fullName evidence="3">Uncharacterized protein</fullName>
    </submittedName>
</protein>
<dbReference type="KEGG" id="vcn:VOLCADRAFT_91306"/>
<keyword evidence="2" id="KW-0472">Membrane</keyword>
<keyword evidence="2" id="KW-1133">Transmembrane helix</keyword>
<dbReference type="AlphaFoldDB" id="D8TWQ1"/>
<dbReference type="Proteomes" id="UP000001058">
    <property type="component" value="Unassembled WGS sequence"/>
</dbReference>
<evidence type="ECO:0000256" key="1">
    <source>
        <dbReference type="SAM" id="MobiDB-lite"/>
    </source>
</evidence>
<feature type="region of interest" description="Disordered" evidence="1">
    <location>
        <begin position="1"/>
        <end position="35"/>
    </location>
</feature>
<name>D8TWQ1_VOLCA</name>
<gene>
    <name evidence="3" type="ORF">VOLCADRAFT_91306</name>
</gene>
<sequence>MQERAPGIRGELKDLGSTNDGRHAVRPSSDVGAGGPRRLVAVTLVLVLVLILLLVLVHWYWKYSCIATLAHVEQHSAMKKLTGHYKPSDQSQCMATGLAGLYGG</sequence>
<evidence type="ECO:0000256" key="2">
    <source>
        <dbReference type="SAM" id="Phobius"/>
    </source>
</evidence>
<evidence type="ECO:0000313" key="3">
    <source>
        <dbReference type="EMBL" id="EFJ48188.1"/>
    </source>
</evidence>
<dbReference type="EMBL" id="GL378341">
    <property type="protein sequence ID" value="EFJ48188.1"/>
    <property type="molecule type" value="Genomic_DNA"/>
</dbReference>
<feature type="transmembrane region" description="Helical" evidence="2">
    <location>
        <begin position="39"/>
        <end position="61"/>
    </location>
</feature>
<accession>D8TWQ1</accession>